<feature type="transmembrane region" description="Helical" evidence="10">
    <location>
        <begin position="161"/>
        <end position="184"/>
    </location>
</feature>
<sequence>MLVISLKSVQFLGRMTYLLAMVYQISMYCWYGHDLMESSNQITEACYLSDWNNCSLKVKKSLIIMMERAKVIVTVKAGNIFTLNLPTLVTEFDLHQVFSFEKIQLLAGGFYPSNNKKLDIFNTLSRLSSIMVAKKLKTFPVPGWFPFNPHNYYFQVYLFEFLSIVSCAWFNSALDCLLVIMMVLSKAQFEVLKYRLINITRCVNKLDHRLVERRLRKCVFHYADVVRSVSRIDIFISMYCWYGHDLMESSNKITEACYMSDWNNCSLKVKKSLIIMMERAKVMVTVKAGNIFTLNLPTLVTPSAAMVDIHPPYVLRQVKLPPPSTRRVADVRHNACPTLQLSINLKNVAVLQDKVTEVWKSIFVHAQQVQPAIDTSGSGYATTSGDAPIIKSPNSKNRSQILSPYLNL</sequence>
<comment type="caution">
    <text evidence="10">Lacks conserved residue(s) required for the propagation of feature annotation.</text>
</comment>
<keyword evidence="5 10" id="KW-0552">Olfaction</keyword>
<evidence type="ECO:0000313" key="12">
    <source>
        <dbReference type="Proteomes" id="UP001162164"/>
    </source>
</evidence>
<keyword evidence="7 10" id="KW-0472">Membrane</keyword>
<gene>
    <name evidence="11" type="ORF">NQ317_002197</name>
</gene>
<comment type="similarity">
    <text evidence="10">Belongs to the insect chemoreceptor superfamily. Heteromeric odorant receptor channel (TC 1.A.69) family.</text>
</comment>
<comment type="caution">
    <text evidence="11">The sequence shown here is derived from an EMBL/GenBank/DDBJ whole genome shotgun (WGS) entry which is preliminary data.</text>
</comment>
<evidence type="ECO:0000256" key="3">
    <source>
        <dbReference type="ARBA" id="ARBA00022606"/>
    </source>
</evidence>
<dbReference type="Pfam" id="PF02949">
    <property type="entry name" value="7tm_6"/>
    <property type="match status" value="3"/>
</dbReference>
<protein>
    <recommendedName>
        <fullName evidence="10">Odorant receptor</fullName>
    </recommendedName>
</protein>
<evidence type="ECO:0000256" key="6">
    <source>
        <dbReference type="ARBA" id="ARBA00022989"/>
    </source>
</evidence>
<proteinExistence type="inferred from homology"/>
<evidence type="ECO:0000256" key="1">
    <source>
        <dbReference type="ARBA" id="ARBA00004651"/>
    </source>
</evidence>
<accession>A0ABQ9JPW3</accession>
<dbReference type="InterPro" id="IPR004117">
    <property type="entry name" value="7tm6_olfct_rcpt"/>
</dbReference>
<keyword evidence="12" id="KW-1185">Reference proteome</keyword>
<keyword evidence="3 10" id="KW-0716">Sensory transduction</keyword>
<keyword evidence="9 10" id="KW-0807">Transducer</keyword>
<keyword evidence="4 10" id="KW-0812">Transmembrane</keyword>
<keyword evidence="8 10" id="KW-0675">Receptor</keyword>
<comment type="subcellular location">
    <subcellularLocation>
        <location evidence="1 10">Cell membrane</location>
        <topology evidence="1 10">Multi-pass membrane protein</topology>
    </subcellularLocation>
</comment>
<evidence type="ECO:0000256" key="2">
    <source>
        <dbReference type="ARBA" id="ARBA00022475"/>
    </source>
</evidence>
<dbReference type="PANTHER" id="PTHR21137">
    <property type="entry name" value="ODORANT RECEPTOR"/>
    <property type="match status" value="1"/>
</dbReference>
<evidence type="ECO:0000256" key="8">
    <source>
        <dbReference type="ARBA" id="ARBA00023170"/>
    </source>
</evidence>
<evidence type="ECO:0000256" key="9">
    <source>
        <dbReference type="ARBA" id="ARBA00023224"/>
    </source>
</evidence>
<evidence type="ECO:0000256" key="4">
    <source>
        <dbReference type="ARBA" id="ARBA00022692"/>
    </source>
</evidence>
<keyword evidence="2" id="KW-1003">Cell membrane</keyword>
<name>A0ABQ9JPW3_9CUCU</name>
<dbReference type="PANTHER" id="PTHR21137:SF35">
    <property type="entry name" value="ODORANT RECEPTOR 19A-RELATED"/>
    <property type="match status" value="1"/>
</dbReference>
<dbReference type="Proteomes" id="UP001162164">
    <property type="component" value="Unassembled WGS sequence"/>
</dbReference>
<evidence type="ECO:0000256" key="10">
    <source>
        <dbReference type="RuleBase" id="RU351113"/>
    </source>
</evidence>
<evidence type="ECO:0000256" key="7">
    <source>
        <dbReference type="ARBA" id="ARBA00023136"/>
    </source>
</evidence>
<evidence type="ECO:0000313" key="11">
    <source>
        <dbReference type="EMBL" id="KAJ8979417.1"/>
    </source>
</evidence>
<dbReference type="EMBL" id="JAPWTJ010000341">
    <property type="protein sequence ID" value="KAJ8979417.1"/>
    <property type="molecule type" value="Genomic_DNA"/>
</dbReference>
<reference evidence="11" key="1">
    <citation type="journal article" date="2023" name="Insect Mol. Biol.">
        <title>Genome sequencing provides insights into the evolution of gene families encoding plant cell wall-degrading enzymes in longhorned beetles.</title>
        <authorList>
            <person name="Shin N.R."/>
            <person name="Okamura Y."/>
            <person name="Kirsch R."/>
            <person name="Pauchet Y."/>
        </authorList>
    </citation>
    <scope>NUCLEOTIDE SEQUENCE</scope>
    <source>
        <strain evidence="11">MMC_N1</strain>
    </source>
</reference>
<organism evidence="11 12">
    <name type="scientific">Molorchus minor</name>
    <dbReference type="NCBI Taxonomy" id="1323400"/>
    <lineage>
        <taxon>Eukaryota</taxon>
        <taxon>Metazoa</taxon>
        <taxon>Ecdysozoa</taxon>
        <taxon>Arthropoda</taxon>
        <taxon>Hexapoda</taxon>
        <taxon>Insecta</taxon>
        <taxon>Pterygota</taxon>
        <taxon>Neoptera</taxon>
        <taxon>Endopterygota</taxon>
        <taxon>Coleoptera</taxon>
        <taxon>Polyphaga</taxon>
        <taxon>Cucujiformia</taxon>
        <taxon>Chrysomeloidea</taxon>
        <taxon>Cerambycidae</taxon>
        <taxon>Lamiinae</taxon>
        <taxon>Monochamini</taxon>
        <taxon>Molorchus</taxon>
    </lineage>
</organism>
<feature type="transmembrane region" description="Helical" evidence="10">
    <location>
        <begin position="12"/>
        <end position="33"/>
    </location>
</feature>
<keyword evidence="6 10" id="KW-1133">Transmembrane helix</keyword>
<evidence type="ECO:0000256" key="5">
    <source>
        <dbReference type="ARBA" id="ARBA00022725"/>
    </source>
</evidence>